<evidence type="ECO:0000313" key="5">
    <source>
        <dbReference type="Proteomes" id="UP000051296"/>
    </source>
</evidence>
<dbReference type="InterPro" id="IPR010982">
    <property type="entry name" value="Lambda_DNA-bd_dom_sf"/>
</dbReference>
<keyword evidence="2" id="KW-0812">Transmembrane</keyword>
<dbReference type="STRING" id="1123500.GCA_000420365_00382"/>
<protein>
    <submittedName>
        <fullName evidence="4">Xre-like DNA-binding protein</fullName>
    </submittedName>
</protein>
<feature type="transmembrane region" description="Helical" evidence="2">
    <location>
        <begin position="124"/>
        <end position="147"/>
    </location>
</feature>
<dbReference type="Proteomes" id="UP000051296">
    <property type="component" value="Unassembled WGS sequence"/>
</dbReference>
<evidence type="ECO:0000256" key="1">
    <source>
        <dbReference type="SAM" id="MobiDB-lite"/>
    </source>
</evidence>
<accession>A0A0R2G0M1</accession>
<keyword evidence="5" id="KW-1185">Reference proteome</keyword>
<feature type="region of interest" description="Disordered" evidence="1">
    <location>
        <begin position="162"/>
        <end position="201"/>
    </location>
</feature>
<dbReference type="Pfam" id="PF13413">
    <property type="entry name" value="HTH_25"/>
    <property type="match status" value="1"/>
</dbReference>
<feature type="compositionally biased region" description="Low complexity" evidence="1">
    <location>
        <begin position="162"/>
        <end position="175"/>
    </location>
</feature>
<keyword evidence="2" id="KW-1133">Transmembrane helix</keyword>
<evidence type="ECO:0000259" key="3">
    <source>
        <dbReference type="Pfam" id="PF13464"/>
    </source>
</evidence>
<dbReference type="CDD" id="cd00093">
    <property type="entry name" value="HTH_XRE"/>
    <property type="match status" value="1"/>
</dbReference>
<dbReference type="AlphaFoldDB" id="A0A0R2G0M1"/>
<comment type="caution">
    <text evidence="4">The sequence shown here is derived from an EMBL/GenBank/DDBJ whole genome shotgun (WGS) entry which is preliminary data.</text>
</comment>
<dbReference type="InterPro" id="IPR025194">
    <property type="entry name" value="RodZ-like_C"/>
</dbReference>
<dbReference type="PANTHER" id="PTHR34475">
    <property type="match status" value="1"/>
</dbReference>
<dbReference type="InterPro" id="IPR001387">
    <property type="entry name" value="Cro/C1-type_HTH"/>
</dbReference>
<dbReference type="EMBL" id="JQAX01000001">
    <property type="protein sequence ID" value="KRN33323.1"/>
    <property type="molecule type" value="Genomic_DNA"/>
</dbReference>
<feature type="domain" description="Cytoskeleton protein RodZ-like C-terminal" evidence="3">
    <location>
        <begin position="225"/>
        <end position="289"/>
    </location>
</feature>
<reference evidence="4 5" key="1">
    <citation type="journal article" date="2015" name="Genome Announc.">
        <title>Expanding the biotechnology potential of lactobacilli through comparative genomics of 213 strains and associated genera.</title>
        <authorList>
            <person name="Sun Z."/>
            <person name="Harris H.M."/>
            <person name="McCann A."/>
            <person name="Guo C."/>
            <person name="Argimon S."/>
            <person name="Zhang W."/>
            <person name="Yang X."/>
            <person name="Jeffery I.B."/>
            <person name="Cooney J.C."/>
            <person name="Kagawa T.F."/>
            <person name="Liu W."/>
            <person name="Song Y."/>
            <person name="Salvetti E."/>
            <person name="Wrobel A."/>
            <person name="Rasinkangas P."/>
            <person name="Parkhill J."/>
            <person name="Rea M.C."/>
            <person name="O'Sullivan O."/>
            <person name="Ritari J."/>
            <person name="Douillard F.P."/>
            <person name="Paul Ross R."/>
            <person name="Yang R."/>
            <person name="Briner A.E."/>
            <person name="Felis G.E."/>
            <person name="de Vos W.M."/>
            <person name="Barrangou R."/>
            <person name="Klaenhammer T.R."/>
            <person name="Caufield P.W."/>
            <person name="Cui Y."/>
            <person name="Zhang H."/>
            <person name="O'Toole P.W."/>
        </authorList>
    </citation>
    <scope>NUCLEOTIDE SEQUENCE [LARGE SCALE GENOMIC DNA]</scope>
    <source>
        <strain evidence="4 5">DSM 20190</strain>
    </source>
</reference>
<evidence type="ECO:0000313" key="4">
    <source>
        <dbReference type="EMBL" id="KRN33323.1"/>
    </source>
</evidence>
<dbReference type="SUPFAM" id="SSF47413">
    <property type="entry name" value="lambda repressor-like DNA-binding domains"/>
    <property type="match status" value="1"/>
</dbReference>
<dbReference type="PANTHER" id="PTHR34475:SF1">
    <property type="entry name" value="CYTOSKELETON PROTEIN RODZ"/>
    <property type="match status" value="1"/>
</dbReference>
<name>A0A0R2G0M1_9LACO</name>
<dbReference type="Gene3D" id="1.10.260.40">
    <property type="entry name" value="lambda repressor-like DNA-binding domains"/>
    <property type="match status" value="1"/>
</dbReference>
<evidence type="ECO:0000256" key="2">
    <source>
        <dbReference type="SAM" id="Phobius"/>
    </source>
</evidence>
<gene>
    <name evidence="4" type="ORF">IV68_GL000121</name>
</gene>
<dbReference type="GO" id="GO:0003677">
    <property type="term" value="F:DNA binding"/>
    <property type="evidence" value="ECO:0007669"/>
    <property type="project" value="UniProtKB-KW"/>
</dbReference>
<keyword evidence="4" id="KW-0238">DNA-binding</keyword>
<dbReference type="InParanoid" id="A0A0R2G0M1"/>
<sequence>MSQMNEERNQTIGQELQEARLEKGLSLDDIQQVTKIQKRYLQAIENGQFDQLPGPFYERAFVRQYANAVGLDADSFIKDHAIETKDVAPDLEKAHVDADNVTRAGMRKEVPSTADRTKSLMPKVLIGAAIILIIGIIWALVASFAGATRSQNDSSSVSVTSSAVSEQKASSSAAKSSEDEAAKKASEEKKAADKDTIKLGPSQVTGNTVKYSGIELPQNKDTDMTLNATADVWTQITDVNGGVLYNGTLKAGANQVIKIPATSKGVTMQIGNANVLKVKLGQEDVKLDNNGTIVWNANLQFKR</sequence>
<dbReference type="PATRIC" id="fig|1123500.6.peg.119"/>
<dbReference type="Pfam" id="PF13464">
    <property type="entry name" value="RodZ_C"/>
    <property type="match status" value="1"/>
</dbReference>
<organism evidence="4 5">
    <name type="scientific">Weissella halotolerans DSM 20190</name>
    <dbReference type="NCBI Taxonomy" id="1123500"/>
    <lineage>
        <taxon>Bacteria</taxon>
        <taxon>Bacillati</taxon>
        <taxon>Bacillota</taxon>
        <taxon>Bacilli</taxon>
        <taxon>Lactobacillales</taxon>
        <taxon>Lactobacillaceae</taxon>
        <taxon>Weissella</taxon>
    </lineage>
</organism>
<feature type="compositionally biased region" description="Basic and acidic residues" evidence="1">
    <location>
        <begin position="176"/>
        <end position="197"/>
    </location>
</feature>
<dbReference type="eggNOG" id="COG1426">
    <property type="taxonomic scope" value="Bacteria"/>
</dbReference>
<dbReference type="InterPro" id="IPR050400">
    <property type="entry name" value="Bact_Cytoskel_RodZ"/>
</dbReference>
<keyword evidence="2" id="KW-0472">Membrane</keyword>
<proteinExistence type="predicted"/>